<organism evidence="1 2">
    <name type="scientific">Glossina austeni</name>
    <name type="common">Savannah tsetse fly</name>
    <dbReference type="NCBI Taxonomy" id="7395"/>
    <lineage>
        <taxon>Eukaryota</taxon>
        <taxon>Metazoa</taxon>
        <taxon>Ecdysozoa</taxon>
        <taxon>Arthropoda</taxon>
        <taxon>Hexapoda</taxon>
        <taxon>Insecta</taxon>
        <taxon>Pterygota</taxon>
        <taxon>Neoptera</taxon>
        <taxon>Endopterygota</taxon>
        <taxon>Diptera</taxon>
        <taxon>Brachycera</taxon>
        <taxon>Muscomorpha</taxon>
        <taxon>Hippoboscoidea</taxon>
        <taxon>Glossinidae</taxon>
        <taxon>Glossina</taxon>
    </lineage>
</organism>
<dbReference type="AlphaFoldDB" id="A0A1A9USC7"/>
<name>A0A1A9USC7_GLOAU</name>
<protein>
    <submittedName>
        <fullName evidence="1">Uncharacterized protein</fullName>
    </submittedName>
</protein>
<evidence type="ECO:0000313" key="1">
    <source>
        <dbReference type="EnsemblMetazoa" id="GAUT013707-PA"/>
    </source>
</evidence>
<dbReference type="VEuPathDB" id="VectorBase:GAUT013707"/>
<proteinExistence type="predicted"/>
<keyword evidence="2" id="KW-1185">Reference proteome</keyword>
<dbReference type="EnsemblMetazoa" id="GAUT013707-RA">
    <property type="protein sequence ID" value="GAUT013707-PA"/>
    <property type="gene ID" value="GAUT013707"/>
</dbReference>
<evidence type="ECO:0000313" key="2">
    <source>
        <dbReference type="Proteomes" id="UP000078200"/>
    </source>
</evidence>
<sequence length="122" mass="14119">MDDDGHLEFYILTTLCGCCSNMHSSKNFDDYLWLLKEKKEISTVGWHEDINKSRQLSGIYNSQNVAHSSLIVFKASLEERQKMDIDELIENLMPIKTICALKNPFLCDKLESPPILRFFCIT</sequence>
<reference evidence="1" key="1">
    <citation type="submission" date="2020-05" db="UniProtKB">
        <authorList>
            <consortium name="EnsemblMetazoa"/>
        </authorList>
    </citation>
    <scope>IDENTIFICATION</scope>
    <source>
        <strain evidence="1">TTRI</strain>
    </source>
</reference>
<accession>A0A1A9USC7</accession>
<dbReference type="Proteomes" id="UP000078200">
    <property type="component" value="Unassembled WGS sequence"/>
</dbReference>